<evidence type="ECO:0000313" key="3">
    <source>
        <dbReference type="Proteomes" id="UP000887574"/>
    </source>
</evidence>
<dbReference type="Gene3D" id="1.10.1410.40">
    <property type="match status" value="1"/>
</dbReference>
<dbReference type="Proteomes" id="UP000887574">
    <property type="component" value="Unplaced"/>
</dbReference>
<dbReference type="GO" id="GO:0003727">
    <property type="term" value="F:single-stranded RNA binding"/>
    <property type="evidence" value="ECO:0007669"/>
    <property type="project" value="TreeGrafter"/>
</dbReference>
<dbReference type="AlphaFoldDB" id="A0A915DEU1"/>
<dbReference type="InterPro" id="IPR049402">
    <property type="entry name" value="DZF_dom_C"/>
</dbReference>
<organism evidence="3 4">
    <name type="scientific">Ditylenchus dipsaci</name>
    <dbReference type="NCBI Taxonomy" id="166011"/>
    <lineage>
        <taxon>Eukaryota</taxon>
        <taxon>Metazoa</taxon>
        <taxon>Ecdysozoa</taxon>
        <taxon>Nematoda</taxon>
        <taxon>Chromadorea</taxon>
        <taxon>Rhabditida</taxon>
        <taxon>Tylenchina</taxon>
        <taxon>Tylenchomorpha</taxon>
        <taxon>Sphaerularioidea</taxon>
        <taxon>Anguinidae</taxon>
        <taxon>Anguininae</taxon>
        <taxon>Ditylenchus</taxon>
    </lineage>
</organism>
<protein>
    <submittedName>
        <fullName evidence="4">DZF domain-containing protein</fullName>
    </submittedName>
</protein>
<feature type="region of interest" description="Disordered" evidence="1">
    <location>
        <begin position="92"/>
        <end position="132"/>
    </location>
</feature>
<dbReference type="FunFam" id="1.10.1410.40:FF:000001">
    <property type="entry name" value="interleukin enhancer-binding factor 3 isoform X1"/>
    <property type="match status" value="1"/>
</dbReference>
<dbReference type="PROSITE" id="PS51703">
    <property type="entry name" value="DZF"/>
    <property type="match status" value="1"/>
</dbReference>
<evidence type="ECO:0000259" key="2">
    <source>
        <dbReference type="PROSITE" id="PS51703"/>
    </source>
</evidence>
<reference evidence="4" key="1">
    <citation type="submission" date="2022-11" db="UniProtKB">
        <authorList>
            <consortium name="WormBaseParasite"/>
        </authorList>
    </citation>
    <scope>IDENTIFICATION</scope>
</reference>
<evidence type="ECO:0000313" key="4">
    <source>
        <dbReference type="WBParaSite" id="jg19119.2"/>
    </source>
</evidence>
<dbReference type="PANTHER" id="PTHR45762">
    <property type="entry name" value="ZINC FINGER RNA-BINDING PROTEIN"/>
    <property type="match status" value="1"/>
</dbReference>
<dbReference type="GO" id="GO:0003725">
    <property type="term" value="F:double-stranded RNA binding"/>
    <property type="evidence" value="ECO:0007669"/>
    <property type="project" value="TreeGrafter"/>
</dbReference>
<dbReference type="WBParaSite" id="jg19119.2">
    <property type="protein sequence ID" value="jg19119.2"/>
    <property type="gene ID" value="jg19119"/>
</dbReference>
<dbReference type="Pfam" id="PF20965">
    <property type="entry name" value="DZF_C"/>
    <property type="match status" value="1"/>
</dbReference>
<name>A0A915DEU1_9BILA</name>
<proteinExistence type="predicted"/>
<feature type="domain" description="DZF" evidence="2">
    <location>
        <begin position="1"/>
        <end position="113"/>
    </location>
</feature>
<dbReference type="InterPro" id="IPR006561">
    <property type="entry name" value="DZF_dom"/>
</dbReference>
<sequence length="132" mass="14879">MGYGVVDREDSFFHPSRSRPGDAIRRVFEVIAGGTILNKGSGLFDPCEKESKDVLGNLSEQEREDITSSAQHALRLISFNQIYKILAIERLPDKKPGYNGPNSERKRARESNGFNSADVTVEVKKRKKKNRL</sequence>
<dbReference type="GO" id="GO:0071011">
    <property type="term" value="C:precatalytic spliceosome"/>
    <property type="evidence" value="ECO:0007669"/>
    <property type="project" value="TreeGrafter"/>
</dbReference>
<accession>A0A915DEU1</accession>
<keyword evidence="3" id="KW-1185">Reference proteome</keyword>
<evidence type="ECO:0000256" key="1">
    <source>
        <dbReference type="SAM" id="MobiDB-lite"/>
    </source>
</evidence>
<dbReference type="PANTHER" id="PTHR45762:SF3">
    <property type="entry name" value="ZINC-FINGER PROTEIN AT 72D, ISOFORM B"/>
    <property type="match status" value="1"/>
</dbReference>